<dbReference type="EMBL" id="SNVI01000001">
    <property type="protein sequence ID" value="TFE46959.1"/>
    <property type="molecule type" value="Genomic_DNA"/>
</dbReference>
<dbReference type="GeneID" id="97310628"/>
<evidence type="ECO:0000313" key="2">
    <source>
        <dbReference type="Proteomes" id="UP000297385"/>
    </source>
</evidence>
<dbReference type="RefSeq" id="WP_134458510.1">
    <property type="nucleotide sequence ID" value="NZ_JBHSSZ010000018.1"/>
</dbReference>
<evidence type="ECO:0000313" key="1">
    <source>
        <dbReference type="EMBL" id="TFE46959.1"/>
    </source>
</evidence>
<sequence>MTNIRKCTEVQRCGEDRALSEDATDVEESLMGSDSNGVRRDRVNWAWAESSAHYDWMDHAPLFEHRD</sequence>
<protein>
    <submittedName>
        <fullName evidence="1">Uncharacterized protein</fullName>
    </submittedName>
</protein>
<organism evidence="1 2">
    <name type="scientific">Paraburkholderia dipogonis</name>
    <dbReference type="NCBI Taxonomy" id="1211383"/>
    <lineage>
        <taxon>Bacteria</taxon>
        <taxon>Pseudomonadati</taxon>
        <taxon>Pseudomonadota</taxon>
        <taxon>Betaproteobacteria</taxon>
        <taxon>Burkholderiales</taxon>
        <taxon>Burkholderiaceae</taxon>
        <taxon>Paraburkholderia</taxon>
    </lineage>
</organism>
<dbReference type="Proteomes" id="UP000297385">
    <property type="component" value="Unassembled WGS sequence"/>
</dbReference>
<comment type="caution">
    <text evidence="1">The sequence shown here is derived from an EMBL/GenBank/DDBJ whole genome shotgun (WGS) entry which is preliminary data.</text>
</comment>
<dbReference type="AlphaFoldDB" id="A0A4Y8NB49"/>
<name>A0A4Y8NB49_9BURK</name>
<accession>A0A4Y8NB49</accession>
<proteinExistence type="predicted"/>
<reference evidence="1 2" key="1">
    <citation type="submission" date="2019-03" db="EMBL/GenBank/DDBJ databases">
        <title>Complete Genome Sequence of Paraburkholderia dipogonis ICMP 19430T, a Nitrogen-fixing Symbiont of the South African Invasive Legume Dipogon lignosus in New Zealand.</title>
        <authorList>
            <person name="De Meyer S.E."/>
        </authorList>
    </citation>
    <scope>NUCLEOTIDE SEQUENCE [LARGE SCALE GENOMIC DNA]</scope>
    <source>
        <strain evidence="1 2">ICMP 19430</strain>
    </source>
</reference>
<gene>
    <name evidence="1" type="ORF">E2553_19110</name>
</gene>